<name>A0A815ZYE6_ADIRI</name>
<dbReference type="Proteomes" id="UP000663852">
    <property type="component" value="Unassembled WGS sequence"/>
</dbReference>
<evidence type="ECO:0000313" key="3">
    <source>
        <dbReference type="EMBL" id="CAF1323907.1"/>
    </source>
</evidence>
<feature type="transmembrane region" description="Helical" evidence="1">
    <location>
        <begin position="445"/>
        <end position="464"/>
    </location>
</feature>
<feature type="chain" id="PRO_5036229486" evidence="2">
    <location>
        <begin position="21"/>
        <end position="608"/>
    </location>
</feature>
<evidence type="ECO:0000313" key="4">
    <source>
        <dbReference type="EMBL" id="CAF1590298.1"/>
    </source>
</evidence>
<organism evidence="4 5">
    <name type="scientific">Adineta ricciae</name>
    <name type="common">Rotifer</name>
    <dbReference type="NCBI Taxonomy" id="249248"/>
    <lineage>
        <taxon>Eukaryota</taxon>
        <taxon>Metazoa</taxon>
        <taxon>Spiralia</taxon>
        <taxon>Gnathifera</taxon>
        <taxon>Rotifera</taxon>
        <taxon>Eurotatoria</taxon>
        <taxon>Bdelloidea</taxon>
        <taxon>Adinetida</taxon>
        <taxon>Adinetidae</taxon>
        <taxon>Adineta</taxon>
    </lineage>
</organism>
<keyword evidence="2" id="KW-0732">Signal</keyword>
<dbReference type="OrthoDB" id="10067977at2759"/>
<feature type="transmembrane region" description="Helical" evidence="1">
    <location>
        <begin position="198"/>
        <end position="220"/>
    </location>
</feature>
<dbReference type="Proteomes" id="UP000663828">
    <property type="component" value="Unassembled WGS sequence"/>
</dbReference>
<feature type="transmembrane region" description="Helical" evidence="1">
    <location>
        <begin position="173"/>
        <end position="192"/>
    </location>
</feature>
<keyword evidence="1" id="KW-0472">Membrane</keyword>
<dbReference type="EMBL" id="CAJNOJ010000237">
    <property type="protein sequence ID" value="CAF1323907.1"/>
    <property type="molecule type" value="Genomic_DNA"/>
</dbReference>
<comment type="caution">
    <text evidence="4">The sequence shown here is derived from an EMBL/GenBank/DDBJ whole genome shotgun (WGS) entry which is preliminary data.</text>
</comment>
<proteinExistence type="predicted"/>
<keyword evidence="5" id="KW-1185">Reference proteome</keyword>
<evidence type="ECO:0000313" key="5">
    <source>
        <dbReference type="Proteomes" id="UP000663828"/>
    </source>
</evidence>
<evidence type="ECO:0000256" key="2">
    <source>
        <dbReference type="SAM" id="SignalP"/>
    </source>
</evidence>
<keyword evidence="1" id="KW-0812">Transmembrane</keyword>
<keyword evidence="1" id="KW-1133">Transmembrane helix</keyword>
<dbReference type="EMBL" id="CAJNOR010006253">
    <property type="protein sequence ID" value="CAF1590298.1"/>
    <property type="molecule type" value="Genomic_DNA"/>
</dbReference>
<reference evidence="4" key="1">
    <citation type="submission" date="2021-02" db="EMBL/GenBank/DDBJ databases">
        <authorList>
            <person name="Nowell W R."/>
        </authorList>
    </citation>
    <scope>NUCLEOTIDE SEQUENCE</scope>
</reference>
<feature type="signal peptide" evidence="2">
    <location>
        <begin position="1"/>
        <end position="20"/>
    </location>
</feature>
<accession>A0A815ZYE6</accession>
<protein>
    <submittedName>
        <fullName evidence="4">Uncharacterized protein</fullName>
    </submittedName>
</protein>
<evidence type="ECO:0000256" key="1">
    <source>
        <dbReference type="SAM" id="Phobius"/>
    </source>
</evidence>
<feature type="transmembrane region" description="Helical" evidence="1">
    <location>
        <begin position="470"/>
        <end position="494"/>
    </location>
</feature>
<gene>
    <name evidence="3" type="ORF">EDS130_LOCUS31815</name>
    <name evidence="4" type="ORF">XAT740_LOCUS46487</name>
</gene>
<dbReference type="AlphaFoldDB" id="A0A815ZYE6"/>
<sequence>MTKFHYFIFIPLILTYFSRSFTTADANNSFNNQILALQNATDSLCFYLKDAMLVEAKTMKTLMNDAHIHCPDIQTMEVTLVQMEKMAEQYTSFVENQVYDCNELSNMLKKGLENGHLVMSCLMEGNYSLVTQITEKWHQVFTDFQAKFYITDAPLEVMLKSKKIFYYDSWKDGIIKFLISWMVTIGLSYLLFKLSFRYGRYMSIIMAGFAIVISISGFGSDMISFPKPSRRNWYPAAIDMLEKMTTSRDYLHSETSKQIDLILELRKHTEMYQDKTVQKDVNQLVHNLATAVRQASAELGDLYSQNTAVISTYRQARGNIQRAAERAGRLNEAHDLLVALDKGTQKYEEFQRNLQVLVTHQQKVLPILKEQTQSIRALVQSDRLIEISQLIRSHQDTLLDIDGNTYKVQIEIQHMIEILDNDEYNGLKKSIETLKEETVSDQLRAMLYGIGGTVGGAVTGALALKTGLAIVSVTATAVAAPVALTAGTVGLGYVAMHNYLNYQGASRYQKELNVLETNRIKWKTAMEQYQKAIDDQQKALQSSQSSLNKIFTYSNQFSKISGFTLNRIQRNAINDELFNVVTQYNRMSAFYSLFTPQTTNDRQALPQE</sequence>